<proteinExistence type="predicted"/>
<dbReference type="EMBL" id="AJWJ01000025">
    <property type="protein sequence ID" value="KAF2077571.1"/>
    <property type="molecule type" value="Genomic_DNA"/>
</dbReference>
<feature type="domain" description="PH" evidence="2">
    <location>
        <begin position="21"/>
        <end position="126"/>
    </location>
</feature>
<feature type="compositionally biased region" description="Basic and acidic residues" evidence="1">
    <location>
        <begin position="336"/>
        <end position="345"/>
    </location>
</feature>
<dbReference type="Pfam" id="PF00169">
    <property type="entry name" value="PH"/>
    <property type="match status" value="1"/>
</dbReference>
<dbReference type="PROSITE" id="PS50003">
    <property type="entry name" value="PH_DOMAIN"/>
    <property type="match status" value="1"/>
</dbReference>
<dbReference type="InterPro" id="IPR011993">
    <property type="entry name" value="PH-like_dom_sf"/>
</dbReference>
<evidence type="ECO:0000313" key="4">
    <source>
        <dbReference type="Proteomes" id="UP000695562"/>
    </source>
</evidence>
<evidence type="ECO:0000313" key="3">
    <source>
        <dbReference type="EMBL" id="KAF2077571.1"/>
    </source>
</evidence>
<dbReference type="CDD" id="cd00821">
    <property type="entry name" value="PH"/>
    <property type="match status" value="1"/>
</dbReference>
<dbReference type="OrthoDB" id="15859at2759"/>
<keyword evidence="4" id="KW-1185">Reference proteome</keyword>
<reference evidence="3" key="1">
    <citation type="submission" date="2020-01" db="EMBL/GenBank/DDBJ databases">
        <title>Development of genomics and gene disruption for Polysphondylium violaceum indicates a role for the polyketide synthase stlB in stalk morphogenesis.</title>
        <authorList>
            <person name="Narita B."/>
            <person name="Kawabe Y."/>
            <person name="Kin K."/>
            <person name="Saito T."/>
            <person name="Gibbs R."/>
            <person name="Kuspa A."/>
            <person name="Muzny D."/>
            <person name="Queller D."/>
            <person name="Richards S."/>
            <person name="Strassman J."/>
            <person name="Sucgang R."/>
            <person name="Worley K."/>
            <person name="Schaap P."/>
        </authorList>
    </citation>
    <scope>NUCLEOTIDE SEQUENCE</scope>
    <source>
        <strain evidence="3">QSvi11</strain>
    </source>
</reference>
<feature type="region of interest" description="Disordered" evidence="1">
    <location>
        <begin position="336"/>
        <end position="366"/>
    </location>
</feature>
<accession>A0A8J4Q0L3</accession>
<dbReference type="SMART" id="SM00233">
    <property type="entry name" value="PH"/>
    <property type="match status" value="1"/>
</dbReference>
<sequence length="540" mass="62938">MVKVERKKELLKWFSFGRIKSDISYSSLMKKAGGNGKGYLDRFFVLHRNYILYFKPGKTDSRPEDEQEPQGYINLGECTLEDTKSIFKTMPLTFQISHKCGRNYLIKAKDEKIIEQFLLLIRQRIKSLIGLSISALGNTEEKMKIISDLLPRSMKLPDRVKPEGATTWICKMSAYYEAYREWSPFLNKIEQFSEICYGTTKEYVDWFGGPEGPRLSMIRCEEIVLDNWIEYIKKTFAEISTYEETRFFAEDYQDIIKHIKNMIILIDGYNMYMRQCHPTVKYVDKYLEEKQVFKQHIDQFQLVPSKSNIHFRGNGTDQPLFIEGFIKASGKIKITNNDDSHRRGSDSFSDQYTDDDEKQHHHSNTAAVVEEKELVEEWKFSTSRLTRIDNGRDEDSSLYDWEFINGHFENERLGSVLWNYKTWLWSHPSKTDYKIRFDWDPISHSFVYNQPKITTGGPISISIQPSLNKLSITKKPHPATVYADWRLSKNFILHSVVIGNKTEPLFSNLEVSGAVPLPAILIIAMIPHIKESLEDLGIQI</sequence>
<evidence type="ECO:0000259" key="2">
    <source>
        <dbReference type="PROSITE" id="PS50003"/>
    </source>
</evidence>
<protein>
    <recommendedName>
        <fullName evidence="2">PH domain-containing protein</fullName>
    </recommendedName>
</protein>
<comment type="caution">
    <text evidence="3">The sequence shown here is derived from an EMBL/GenBank/DDBJ whole genome shotgun (WGS) entry which is preliminary data.</text>
</comment>
<name>A0A8J4Q0L3_9MYCE</name>
<dbReference type="InterPro" id="IPR001849">
    <property type="entry name" value="PH_domain"/>
</dbReference>
<dbReference type="Gene3D" id="2.30.29.30">
    <property type="entry name" value="Pleckstrin-homology domain (PH domain)/Phosphotyrosine-binding domain (PTB)"/>
    <property type="match status" value="1"/>
</dbReference>
<dbReference type="Proteomes" id="UP000695562">
    <property type="component" value="Unassembled WGS sequence"/>
</dbReference>
<gene>
    <name evidence="3" type="ORF">CYY_001112</name>
</gene>
<dbReference type="AlphaFoldDB" id="A0A8J4Q0L3"/>
<evidence type="ECO:0000256" key="1">
    <source>
        <dbReference type="SAM" id="MobiDB-lite"/>
    </source>
</evidence>
<dbReference type="SUPFAM" id="SSF50729">
    <property type="entry name" value="PH domain-like"/>
    <property type="match status" value="1"/>
</dbReference>
<organism evidence="3 4">
    <name type="scientific">Polysphondylium violaceum</name>
    <dbReference type="NCBI Taxonomy" id="133409"/>
    <lineage>
        <taxon>Eukaryota</taxon>
        <taxon>Amoebozoa</taxon>
        <taxon>Evosea</taxon>
        <taxon>Eumycetozoa</taxon>
        <taxon>Dictyostelia</taxon>
        <taxon>Dictyosteliales</taxon>
        <taxon>Dictyosteliaceae</taxon>
        <taxon>Polysphondylium</taxon>
    </lineage>
</organism>